<organism evidence="4 5">
    <name type="scientific">Mytilus galloprovincialis</name>
    <name type="common">Mediterranean mussel</name>
    <dbReference type="NCBI Taxonomy" id="29158"/>
    <lineage>
        <taxon>Eukaryota</taxon>
        <taxon>Metazoa</taxon>
        <taxon>Spiralia</taxon>
        <taxon>Lophotrochozoa</taxon>
        <taxon>Mollusca</taxon>
        <taxon>Bivalvia</taxon>
        <taxon>Autobranchia</taxon>
        <taxon>Pteriomorphia</taxon>
        <taxon>Mytilida</taxon>
        <taxon>Mytiloidea</taxon>
        <taxon>Mytilidae</taxon>
        <taxon>Mytilinae</taxon>
        <taxon>Mytilus</taxon>
    </lineage>
</organism>
<dbReference type="Proteomes" id="UP000596742">
    <property type="component" value="Unassembled WGS sequence"/>
</dbReference>
<keyword evidence="5" id="KW-1185">Reference proteome</keyword>
<dbReference type="FunFam" id="1.10.10.10:FF:000422">
    <property type="entry name" value="DNA-binding protein RFX7"/>
    <property type="match status" value="1"/>
</dbReference>
<protein>
    <recommendedName>
        <fullName evidence="3">RFX-type winged-helix domain-containing protein</fullName>
    </recommendedName>
</protein>
<feature type="region of interest" description="Disordered" evidence="2">
    <location>
        <begin position="335"/>
        <end position="366"/>
    </location>
</feature>
<dbReference type="InterPro" id="IPR018247">
    <property type="entry name" value="EF_Hand_1_Ca_BS"/>
</dbReference>
<evidence type="ECO:0000313" key="4">
    <source>
        <dbReference type="EMBL" id="VDI78612.1"/>
    </source>
</evidence>
<reference evidence="4" key="1">
    <citation type="submission" date="2018-11" db="EMBL/GenBank/DDBJ databases">
        <authorList>
            <person name="Alioto T."/>
            <person name="Alioto T."/>
        </authorList>
    </citation>
    <scope>NUCLEOTIDE SEQUENCE</scope>
</reference>
<feature type="compositionally biased region" description="Polar residues" evidence="2">
    <location>
        <begin position="384"/>
        <end position="407"/>
    </location>
</feature>
<feature type="region of interest" description="Disordered" evidence="2">
    <location>
        <begin position="508"/>
        <end position="531"/>
    </location>
</feature>
<dbReference type="InterPro" id="IPR036388">
    <property type="entry name" value="WH-like_DNA-bd_sf"/>
</dbReference>
<dbReference type="PANTHER" id="PTHR12619:SF21">
    <property type="entry name" value="RFX-TYPE WINGED-HELIX DOMAIN-CONTAINING PROTEIN"/>
    <property type="match status" value="1"/>
</dbReference>
<dbReference type="Pfam" id="PF18326">
    <property type="entry name" value="RFX5_N"/>
    <property type="match status" value="1"/>
</dbReference>
<dbReference type="InterPro" id="IPR036390">
    <property type="entry name" value="WH_DNA-bd_sf"/>
</dbReference>
<feature type="compositionally biased region" description="Basic and acidic residues" evidence="2">
    <location>
        <begin position="341"/>
        <end position="357"/>
    </location>
</feature>
<proteinExistence type="predicted"/>
<name>A0A8B6HET3_MYTGA</name>
<dbReference type="GO" id="GO:0000978">
    <property type="term" value="F:RNA polymerase II cis-regulatory region sequence-specific DNA binding"/>
    <property type="evidence" value="ECO:0007669"/>
    <property type="project" value="TreeGrafter"/>
</dbReference>
<dbReference type="GO" id="GO:0000981">
    <property type="term" value="F:DNA-binding transcription factor activity, RNA polymerase II-specific"/>
    <property type="evidence" value="ECO:0007669"/>
    <property type="project" value="TreeGrafter"/>
</dbReference>
<gene>
    <name evidence="4" type="ORF">MGAL_10B093829</name>
</gene>
<feature type="compositionally biased region" description="Polar residues" evidence="2">
    <location>
        <begin position="2023"/>
        <end position="2037"/>
    </location>
</feature>
<dbReference type="InterPro" id="IPR039779">
    <property type="entry name" value="RFX-like"/>
</dbReference>
<dbReference type="Gene3D" id="1.10.10.10">
    <property type="entry name" value="Winged helix-like DNA-binding domain superfamily/Winged helix DNA-binding domain"/>
    <property type="match status" value="1"/>
</dbReference>
<dbReference type="InterPro" id="IPR003150">
    <property type="entry name" value="DNA-bd_RFX"/>
</dbReference>
<evidence type="ECO:0000256" key="2">
    <source>
        <dbReference type="SAM" id="MobiDB-lite"/>
    </source>
</evidence>
<feature type="region of interest" description="Disordered" evidence="2">
    <location>
        <begin position="1743"/>
        <end position="1763"/>
    </location>
</feature>
<dbReference type="OrthoDB" id="10069709at2759"/>
<feature type="region of interest" description="Disordered" evidence="2">
    <location>
        <begin position="1262"/>
        <end position="1296"/>
    </location>
</feature>
<feature type="compositionally biased region" description="Basic and acidic residues" evidence="2">
    <location>
        <begin position="408"/>
        <end position="417"/>
    </location>
</feature>
<dbReference type="PROSITE" id="PS51526">
    <property type="entry name" value="RFX_DBD"/>
    <property type="match status" value="1"/>
</dbReference>
<feature type="compositionally biased region" description="Polar residues" evidence="2">
    <location>
        <begin position="431"/>
        <end position="440"/>
    </location>
</feature>
<evidence type="ECO:0000313" key="5">
    <source>
        <dbReference type="Proteomes" id="UP000596742"/>
    </source>
</evidence>
<accession>A0A8B6HET3</accession>
<comment type="caution">
    <text evidence="4">The sequence shown here is derived from an EMBL/GenBank/DDBJ whole genome shotgun (WGS) entry which is preliminary data.</text>
</comment>
<feature type="region of interest" description="Disordered" evidence="2">
    <location>
        <begin position="1659"/>
        <end position="1711"/>
    </location>
</feature>
<dbReference type="Gene3D" id="6.10.140.1290">
    <property type="match status" value="1"/>
</dbReference>
<feature type="compositionally biased region" description="Polar residues" evidence="2">
    <location>
        <begin position="518"/>
        <end position="531"/>
    </location>
</feature>
<dbReference type="EMBL" id="UYJE01009991">
    <property type="protein sequence ID" value="VDI78612.1"/>
    <property type="molecule type" value="Genomic_DNA"/>
</dbReference>
<evidence type="ECO:0000259" key="3">
    <source>
        <dbReference type="PROSITE" id="PS51526"/>
    </source>
</evidence>
<feature type="compositionally biased region" description="Low complexity" evidence="2">
    <location>
        <begin position="1659"/>
        <end position="1670"/>
    </location>
</feature>
<dbReference type="PROSITE" id="PS00018">
    <property type="entry name" value="EF_HAND_1"/>
    <property type="match status" value="1"/>
</dbReference>
<evidence type="ECO:0000256" key="1">
    <source>
        <dbReference type="ARBA" id="ARBA00023125"/>
    </source>
</evidence>
<dbReference type="SUPFAM" id="SSF46785">
    <property type="entry name" value="Winged helix' DNA-binding domain"/>
    <property type="match status" value="1"/>
</dbReference>
<feature type="region of interest" description="Disordered" evidence="2">
    <location>
        <begin position="2021"/>
        <end position="2045"/>
    </location>
</feature>
<dbReference type="Pfam" id="PF02257">
    <property type="entry name" value="RFX_DNA_binding"/>
    <property type="match status" value="1"/>
</dbReference>
<feature type="region of interest" description="Disordered" evidence="2">
    <location>
        <begin position="380"/>
        <end position="451"/>
    </location>
</feature>
<sequence>MNNILICQDNFRVDIAQIDPAFWSQNAKQVVQNSEDVNVYKMSPTNNNEKETKSRFSHIEEGLESSLSNEAQSTISRIVNEVKSLSDVEKLFLYLKLPTGDSCKEFRKTPTIGVQKPNRTQQAQTYTWIKSHLEEDELICLPKQDVYDDYRSYCENHDIKPLSTADFGKLMKSVFPNVKPRRLGQRGQSRYPFSKIHFVLVSLTLHTYCYGGLRKKLDVLPPTLPELEILSNTAPGNEDDELNTASCQLVCEWAHKLLNANFQGIRDLAEYLISNLCVNSKSVAAFTVIAAMEDAGIQNIKEPSLFSNSTGGDRHKETQMLLQRKLQEGKLLREQKKKLQQQREENEQKLKESHDRQTPFITSPSIQQVIKSPVKRLFEDGGSRSKSVQGKTDLQRSQSVMVVQQNKTKQERSKSISEVDVEMVSDENDKSVSSLNSGQQKKTDNNKTNHISARKNHPVDVARNLNIEIPKNVQMDQNILRELTTVQREENTANVNFVHKSNVKTNPRFNIEQRENRNTNNQAESESRNINNRAEIESRISDEVDGNRPVNTNNVLLMEVESEKTSSQIQHIIRKPSLIAANVWNIPVSVKDNNSFNTNIETSVGNESIKQLLNSNTTVERTDNDSANLISSANHSSRSAFVPFSQIQSRKDSNVDLCKGPSINLTQSDGQIFITVPNNFDITKLPSHYLEKIEQVAGQSQTLRKDNPSSSVTEAPKRTTESLVGKVMFQPVLQSGIIAPSNLVVSSTNMSTIATNCSLPAVASSTAAMETKHKGTILPQQLTSSILPQQVTSDGKLILPAHFNIGGSSGIVLGQGPISDIGKNVNSVPTPAHTVILPVTTSSSSCSQLLKQMARAPEMALLAQQAHNQNVIRRQTLGPIGNQTNNQNVLRRQTMDLVGNQPNISPSGSIKVAISAADKTHQSTIQQFSPGNVVQALLSPNATNAPSINRPVVSLTTLQSPSANNLPSILRPVVPVSTLQSPSGYNLPSMIRPVVSVPTLQSPIATNQPVVSYPDVSMSSVPLVVPHSSPISSVSTSLAILKSPSQSSMSSFKVVNSTPSTLCSIVPLNNQETLDTSLHSNPSTPKKSTKSRFALIRPKASPVKTISTILKDTKITPTDNFVYDKSKSVSELLKEKRAREAELALKNKQHSGAQNVTGTINIDISNSQNMPGTINPQMCSNVENATNIPVSVGSFFVPADHRNVKNLFNVGMSQKIPPGTSVVNNDRTDRLQSGQLQVPPGLVSTGDVVYVINHVPQPLEKSPVKSAVARPNTLSLGQDTGDRKKGVESPDLNDDDTMDIEDVLKMYKEKENEMEVSCETPSKFAKIEDGDQIVHSRPGSRCSADIEQGGGRKRKFFNTDNGQFRCFGRKRLNSGDENDDDVILFDPLEESNENRRESRSCTFEIDGSPKTNKTITSVLKHKSQHSPDISMLEIDALIDLVQPEQPHSVRPLRKVSSAAVGVNSLSLRKSQQQLLKEKPLLDQMINTFLQKKDRNITDFGSVDTFNVKHSENFSHVNIAGKSNFNFENERLLHDRSKSFSDAPLSDNLSISQLNVPHEHDLLQSSTGFSIPADSELPMEADSDLPAEIADFITEQVTMVTGGIMGNDPNDNVENAKFSKDVEAIQKKLHNISNNEMHSPRNTLQNFEINSNQMKVLQQLQSSRPQSRQGSNIEVNKTGTSRIVDRPTNVGDVFASPQRPVSRRQRTPSVERITSQISANSALDRRSVTTPTLFPSPIHSTNVRRRETSVDRMTNQTPFSDPGYGSIGASPILNPTPVSQSINCDTSVTSGHNSSFMSTRADSAQSIASDTAMFSPVSSAISPRFQTSTPYPLQSPNQTPCRNIIQSPIDGAGPVQSFVPIQGSQFQIDSNVTLIKPVVTVAMSQSNQTSSGPLQAKEQSKLRKDLIGIGSILPRTEHQALQKPPPSYSDALLSQLQGNRMDQNRLSIKGAFDVPTQGAFDVPSQRNEHVISQQQQDTGNGNSEQLMVAPFSHRLALMSTKYGSRKVNRGSSDLHNRSLPEHLLQSSDSSVYPNSGLSKNDEDHEKSLQIESIKASLQNNSLDLVNFIPDFDSQDISRSQNTVEVGVRRSERKIRHRKSDLAIEKMMDDDDIEFIAKRNLSLDLEHNTSFNEDDLETTLEDLKSLDGQYFTHDNQDNRFI</sequence>
<feature type="compositionally biased region" description="Polar residues" evidence="2">
    <location>
        <begin position="1671"/>
        <end position="1680"/>
    </location>
</feature>
<keyword evidence="1" id="KW-0238">DNA-binding</keyword>
<dbReference type="PANTHER" id="PTHR12619">
    <property type="entry name" value="RFX TRANSCRIPTION FACTOR FAMILY"/>
    <property type="match status" value="1"/>
</dbReference>
<feature type="domain" description="RFX-type winged-helix" evidence="3">
    <location>
        <begin position="125"/>
        <end position="217"/>
    </location>
</feature>